<dbReference type="InterPro" id="IPR036079">
    <property type="entry name" value="ATPase_csu/dsu_sf"/>
</dbReference>
<evidence type="ECO:0000256" key="2">
    <source>
        <dbReference type="ARBA" id="ARBA00022448"/>
    </source>
</evidence>
<keyword evidence="7" id="KW-0812">Transmembrane</keyword>
<dbReference type="PANTHER" id="PTHR38682:SF1">
    <property type="entry name" value="V-TYPE ATP SYNTHASE SUBUNIT C"/>
    <property type="match status" value="1"/>
</dbReference>
<keyword evidence="9" id="KW-1185">Reference proteome</keyword>
<evidence type="ECO:0000256" key="6">
    <source>
        <dbReference type="HAMAP-Rule" id="MF_00314"/>
    </source>
</evidence>
<dbReference type="GO" id="GO:0005886">
    <property type="term" value="C:plasma membrane"/>
    <property type="evidence" value="ECO:0007669"/>
    <property type="project" value="UniProtKB-SubCell"/>
</dbReference>
<keyword evidence="4 6" id="KW-0406">Ion transport</keyword>
<evidence type="ECO:0000256" key="1">
    <source>
        <dbReference type="ARBA" id="ARBA00006709"/>
    </source>
</evidence>
<dbReference type="HAMAP" id="MF_00314">
    <property type="entry name" value="ATP_synth_C_arch"/>
    <property type="match status" value="1"/>
</dbReference>
<dbReference type="NCBIfam" id="NF002267">
    <property type="entry name" value="PRK01198.1-3"/>
    <property type="match status" value="1"/>
</dbReference>
<evidence type="ECO:0000256" key="3">
    <source>
        <dbReference type="ARBA" id="ARBA00022781"/>
    </source>
</evidence>
<dbReference type="EMBL" id="QREL01000001">
    <property type="protein sequence ID" value="REE28400.1"/>
    <property type="molecule type" value="Genomic_DNA"/>
</dbReference>
<dbReference type="GO" id="GO:0046961">
    <property type="term" value="F:proton-transporting ATPase activity, rotational mechanism"/>
    <property type="evidence" value="ECO:0007669"/>
    <property type="project" value="InterPro"/>
</dbReference>
<dbReference type="GO" id="GO:0046933">
    <property type="term" value="F:proton-transporting ATP synthase activity, rotational mechanism"/>
    <property type="evidence" value="ECO:0007669"/>
    <property type="project" value="UniProtKB-UniRule"/>
</dbReference>
<dbReference type="GO" id="GO:0033179">
    <property type="term" value="C:proton-transporting V-type ATPase, V0 domain"/>
    <property type="evidence" value="ECO:0007669"/>
    <property type="project" value="InterPro"/>
</dbReference>
<dbReference type="Gene3D" id="1.10.132.50">
    <property type="entry name" value="ATP synthase (C/AC39) subunit, domain 3"/>
    <property type="match status" value="1"/>
</dbReference>
<keyword evidence="3 6" id="KW-0375">Hydrogen ion transport</keyword>
<keyword evidence="6" id="KW-1003">Cell membrane</keyword>
<evidence type="ECO:0000256" key="5">
    <source>
        <dbReference type="ARBA" id="ARBA00023310"/>
    </source>
</evidence>
<comment type="function">
    <text evidence="6">Component of the A-type ATP synthase that produces ATP from ADP in the presence of a proton gradient across the membrane.</text>
</comment>
<dbReference type="GO" id="GO:0005524">
    <property type="term" value="F:ATP binding"/>
    <property type="evidence" value="ECO:0007669"/>
    <property type="project" value="UniProtKB-UniRule"/>
</dbReference>
<keyword evidence="6 7" id="KW-0472">Membrane</keyword>
<dbReference type="InterPro" id="IPR014272">
    <property type="entry name" value="ATPase_V0-cplx_csu"/>
</dbReference>
<dbReference type="NCBIfam" id="TIGR02923">
    <property type="entry name" value="AhaC"/>
    <property type="match status" value="1"/>
</dbReference>
<evidence type="ECO:0000256" key="7">
    <source>
        <dbReference type="SAM" id="Phobius"/>
    </source>
</evidence>
<comment type="similarity">
    <text evidence="1 6">Belongs to the V-ATPase V0D/AC39 subunit family.</text>
</comment>
<dbReference type="Gene3D" id="1.20.1690.10">
    <property type="entry name" value="V-type ATP synthase subunit C domain"/>
    <property type="match status" value="2"/>
</dbReference>
<comment type="subcellular location">
    <subcellularLocation>
        <location evidence="6">Cell membrane</location>
        <topology evidence="6">Peripheral membrane protein</topology>
    </subcellularLocation>
</comment>
<organism evidence="8 9">
    <name type="scientific">Methanothermobacter defluvii</name>
    <dbReference type="NCBI Taxonomy" id="49339"/>
    <lineage>
        <taxon>Archaea</taxon>
        <taxon>Methanobacteriati</taxon>
        <taxon>Methanobacteriota</taxon>
        <taxon>Methanomada group</taxon>
        <taxon>Methanobacteria</taxon>
        <taxon>Methanobacteriales</taxon>
        <taxon>Methanobacteriaceae</taxon>
        <taxon>Methanothermobacter</taxon>
    </lineage>
</organism>
<feature type="transmembrane region" description="Helical" evidence="7">
    <location>
        <begin position="20"/>
        <end position="40"/>
    </location>
</feature>
<keyword evidence="7" id="KW-1133">Transmembrane helix</keyword>
<proteinExistence type="inferred from homology"/>
<protein>
    <recommendedName>
        <fullName evidence="6">A-type ATP synthase subunit C</fullName>
    </recommendedName>
</protein>
<evidence type="ECO:0000313" key="8">
    <source>
        <dbReference type="EMBL" id="REE28400.1"/>
    </source>
</evidence>
<dbReference type="InterPro" id="IPR044911">
    <property type="entry name" value="V-type_ATPase_csu/dsu_dom_3"/>
</dbReference>
<keyword evidence="2 6" id="KW-0813">Transport</keyword>
<comment type="subunit">
    <text evidence="6">Has multiple subunits with at least A(3), B(3), C, D, E, F, H, I and proteolipid K(x).</text>
</comment>
<dbReference type="AlphaFoldDB" id="A0A371NEJ1"/>
<keyword evidence="5 6" id="KW-0066">ATP synthesis</keyword>
<dbReference type="SUPFAM" id="SSF103486">
    <property type="entry name" value="V-type ATP synthase subunit C"/>
    <property type="match status" value="1"/>
</dbReference>
<dbReference type="Pfam" id="PF01992">
    <property type="entry name" value="vATP-synt_AC39"/>
    <property type="match status" value="1"/>
</dbReference>
<name>A0A371NEJ1_9EURY</name>
<dbReference type="InterPro" id="IPR035067">
    <property type="entry name" value="V-type_ATPase_csu/dsu"/>
</dbReference>
<sequence length="385" mass="42558">MADSITTIVTALGFPSIEPFIGLILLGGAIIGAIVVIATIRPILDLFPFAYPNARVRARIGRLLNEKQLSEILETESMEEFKNYLRGLPDYAKYIDRFPIEKALESQLAETYEMVSQIAPASIRDPFRANLKRWDVRNIKSLITAKAAGLSAEETLDLLVPGGEIYEIIEGLADASSVQEVVTGLEGTEYADVLGDALSDYEETGMLLPMEAALDKRFLEGLIRAVGSPSDDNTKMLHTYFGTMVDISNLKIILRAKADGLSYDDISPYIVPHGYQIREWKLKDLMESEDVSGVISGLEGTDYGQMLSEALSEYTSTGSVAVFERVLEDNLNRMARNFAVKKPFGVGPMIGFLSRKEVEVKNLKVIARSKREPGFPEAMVKEMLV</sequence>
<dbReference type="InterPro" id="IPR002843">
    <property type="entry name" value="ATPase_V0-cplx_csu/dsu"/>
</dbReference>
<gene>
    <name evidence="6" type="primary">atpC</name>
    <name evidence="8" type="ORF">C7452_0409</name>
</gene>
<dbReference type="RefSeq" id="WP_115892079.1">
    <property type="nucleotide sequence ID" value="NZ_QREL01000001.1"/>
</dbReference>
<dbReference type="Proteomes" id="UP000256864">
    <property type="component" value="Unassembled WGS sequence"/>
</dbReference>
<dbReference type="GO" id="GO:0042777">
    <property type="term" value="P:proton motive force-driven plasma membrane ATP synthesis"/>
    <property type="evidence" value="ECO:0007669"/>
    <property type="project" value="UniProtKB-UniRule"/>
</dbReference>
<accession>A0A371NEJ1</accession>
<dbReference type="PANTHER" id="PTHR38682">
    <property type="entry name" value="V-TYPE ATP SYNTHASE SUBUNIT C"/>
    <property type="match status" value="1"/>
</dbReference>
<reference evidence="8 9" key="1">
    <citation type="submission" date="2018-07" db="EMBL/GenBank/DDBJ databases">
        <title>Genomic Encyclopedia of Type Strains, Phase IV (KMG-IV): sequencing the most valuable type-strain genomes for metagenomic binning, comparative biology and taxonomic classification.</title>
        <authorList>
            <person name="Goeker M."/>
        </authorList>
    </citation>
    <scope>NUCLEOTIDE SEQUENCE [LARGE SCALE GENOMIC DNA]</scope>
    <source>
        <strain evidence="8 9">DSM 7466</strain>
    </source>
</reference>
<evidence type="ECO:0000256" key="4">
    <source>
        <dbReference type="ARBA" id="ARBA00023065"/>
    </source>
</evidence>
<comment type="caution">
    <text evidence="8">The sequence shown here is derived from an EMBL/GenBank/DDBJ whole genome shotgun (WGS) entry which is preliminary data.</text>
</comment>
<evidence type="ECO:0000313" key="9">
    <source>
        <dbReference type="Proteomes" id="UP000256864"/>
    </source>
</evidence>
<dbReference type="InterPro" id="IPR050873">
    <property type="entry name" value="V-ATPase_V0D/AC39_subunit"/>
</dbReference>